<dbReference type="InterPro" id="IPR008179">
    <property type="entry name" value="HisE"/>
</dbReference>
<keyword evidence="8 15" id="KW-0963">Cytoplasm</keyword>
<dbReference type="GO" id="GO:0004635">
    <property type="term" value="F:phosphoribosyl-AMP cyclohydrolase activity"/>
    <property type="evidence" value="ECO:0007669"/>
    <property type="project" value="UniProtKB-EC"/>
</dbReference>
<keyword evidence="18" id="KW-1185">Reference proteome</keyword>
<keyword evidence="13 15" id="KW-0368">Histidine biosynthesis</keyword>
<evidence type="ECO:0000256" key="5">
    <source>
        <dbReference type="ARBA" id="ARBA00005204"/>
    </source>
</evidence>
<dbReference type="Pfam" id="PF01502">
    <property type="entry name" value="PRA-CH"/>
    <property type="match status" value="1"/>
</dbReference>
<evidence type="ECO:0000256" key="11">
    <source>
        <dbReference type="ARBA" id="ARBA00022801"/>
    </source>
</evidence>
<dbReference type="RefSeq" id="WP_205458540.1">
    <property type="nucleotide sequence ID" value="NZ_JAFHKK010000006.1"/>
</dbReference>
<dbReference type="EC" id="3.5.4.19" evidence="15"/>
<dbReference type="NCBIfam" id="NF000768">
    <property type="entry name" value="PRK00051.1"/>
    <property type="match status" value="1"/>
</dbReference>
<feature type="region of interest" description="Phosphoribosyl-AMP cyclohydrolase" evidence="15">
    <location>
        <begin position="1"/>
        <end position="125"/>
    </location>
</feature>
<evidence type="ECO:0000256" key="12">
    <source>
        <dbReference type="ARBA" id="ARBA00022840"/>
    </source>
</evidence>
<evidence type="ECO:0000259" key="16">
    <source>
        <dbReference type="Pfam" id="PF01502"/>
    </source>
</evidence>
<keyword evidence="12 15" id="KW-0067">ATP-binding</keyword>
<comment type="pathway">
    <text evidence="5 15">Amino-acid biosynthesis; L-histidine biosynthesis; L-histidine from 5-phospho-alpha-D-ribose 1-diphosphate: step 2/9.</text>
</comment>
<dbReference type="InterPro" id="IPR002496">
    <property type="entry name" value="PRib_AMP_CycHydrolase_dom"/>
</dbReference>
<comment type="subcellular location">
    <subcellularLocation>
        <location evidence="3 15">Cytoplasm</location>
    </subcellularLocation>
</comment>
<dbReference type="NCBIfam" id="NF002747">
    <property type="entry name" value="PRK02759.1"/>
    <property type="match status" value="1"/>
</dbReference>
<proteinExistence type="inferred from homology"/>
<dbReference type="InterPro" id="IPR021130">
    <property type="entry name" value="PRib-ATP_PPHydrolase-like"/>
</dbReference>
<evidence type="ECO:0000256" key="14">
    <source>
        <dbReference type="ARBA" id="ARBA00023268"/>
    </source>
</evidence>
<dbReference type="SUPFAM" id="SSF101386">
    <property type="entry name" value="all-alpha NTP pyrophosphatases"/>
    <property type="match status" value="1"/>
</dbReference>
<evidence type="ECO:0000256" key="3">
    <source>
        <dbReference type="ARBA" id="ARBA00004496"/>
    </source>
</evidence>
<keyword evidence="11 15" id="KW-0378">Hydrolase</keyword>
<evidence type="ECO:0000256" key="9">
    <source>
        <dbReference type="ARBA" id="ARBA00022605"/>
    </source>
</evidence>
<dbReference type="Proteomes" id="UP000703590">
    <property type="component" value="Unassembled WGS sequence"/>
</dbReference>
<dbReference type="Gene3D" id="3.10.20.810">
    <property type="entry name" value="Phosphoribosyl-AMP cyclohydrolase"/>
    <property type="match status" value="1"/>
</dbReference>
<evidence type="ECO:0000256" key="1">
    <source>
        <dbReference type="ARBA" id="ARBA00000024"/>
    </source>
</evidence>
<dbReference type="NCBIfam" id="TIGR03188">
    <property type="entry name" value="histidine_hisI"/>
    <property type="match status" value="1"/>
</dbReference>
<keyword evidence="9 15" id="KW-0028">Amino-acid biosynthesis</keyword>
<dbReference type="Gene3D" id="1.10.287.1080">
    <property type="entry name" value="MazG-like"/>
    <property type="match status" value="1"/>
</dbReference>
<dbReference type="CDD" id="cd11534">
    <property type="entry name" value="NTP-PPase_HisIE_like"/>
    <property type="match status" value="1"/>
</dbReference>
<comment type="catalytic activity">
    <reaction evidence="1 15">
        <text>1-(5-phospho-beta-D-ribosyl)-5'-AMP + H2O = 1-(5-phospho-beta-D-ribosyl)-5-[(5-phospho-beta-D-ribosylamino)methylideneamino]imidazole-4-carboxamide</text>
        <dbReference type="Rhea" id="RHEA:20049"/>
        <dbReference type="ChEBI" id="CHEBI:15377"/>
        <dbReference type="ChEBI" id="CHEBI:58435"/>
        <dbReference type="ChEBI" id="CHEBI:59457"/>
        <dbReference type="EC" id="3.5.4.19"/>
    </reaction>
</comment>
<dbReference type="InterPro" id="IPR026660">
    <property type="entry name" value="PRA-CH"/>
</dbReference>
<accession>A0ABS2WQY5</accession>
<reference evidence="17" key="1">
    <citation type="submission" date="2021-02" db="EMBL/GenBank/DDBJ databases">
        <title>Sulfurospirillum tamanensis sp. nov.</title>
        <authorList>
            <person name="Frolova A."/>
            <person name="Merkel A."/>
            <person name="Slobodkin A."/>
        </authorList>
    </citation>
    <scope>NUCLEOTIDE SEQUENCE</scope>
    <source>
        <strain evidence="17">T05b</strain>
    </source>
</reference>
<dbReference type="InterPro" id="IPR023019">
    <property type="entry name" value="His_synth_HisIE"/>
</dbReference>
<dbReference type="NCBIfam" id="NF001611">
    <property type="entry name" value="PRK00400.1-3"/>
    <property type="match status" value="1"/>
</dbReference>
<dbReference type="PANTHER" id="PTHR42945:SF9">
    <property type="entry name" value="HISTIDINE BIOSYNTHESIS BIFUNCTIONAL PROTEIN HISIE"/>
    <property type="match status" value="1"/>
</dbReference>
<dbReference type="Pfam" id="PF01503">
    <property type="entry name" value="PRA-PH"/>
    <property type="match status" value="1"/>
</dbReference>
<evidence type="ECO:0000256" key="4">
    <source>
        <dbReference type="ARBA" id="ARBA00005169"/>
    </source>
</evidence>
<dbReference type="SUPFAM" id="SSF141734">
    <property type="entry name" value="HisI-like"/>
    <property type="match status" value="1"/>
</dbReference>
<dbReference type="HAMAP" id="MF_01019">
    <property type="entry name" value="HisIE"/>
    <property type="match status" value="1"/>
</dbReference>
<keyword evidence="10 15" id="KW-0547">Nucleotide-binding</keyword>
<comment type="pathway">
    <text evidence="4 15">Amino-acid biosynthesis; L-histidine biosynthesis; L-histidine from 5-phospho-alpha-D-ribose 1-diphosphate: step 3/9.</text>
</comment>
<evidence type="ECO:0000256" key="6">
    <source>
        <dbReference type="ARBA" id="ARBA00007731"/>
    </source>
</evidence>
<feature type="domain" description="Phosphoribosyl-AMP cyclohydrolase" evidence="16">
    <location>
        <begin position="30"/>
        <end position="103"/>
    </location>
</feature>
<gene>
    <name evidence="15" type="primary">hisI</name>
    <name evidence="15" type="synonym">hisIE</name>
    <name evidence="17" type="ORF">JWV37_04285</name>
</gene>
<dbReference type="HAMAP" id="MF_01021">
    <property type="entry name" value="HisI"/>
    <property type="match status" value="1"/>
</dbReference>
<reference evidence="17" key="2">
    <citation type="submission" date="2021-02" db="EMBL/GenBank/DDBJ databases">
        <authorList>
            <person name="Merkel A.Y."/>
        </authorList>
    </citation>
    <scope>NUCLEOTIDE SEQUENCE</scope>
    <source>
        <strain evidence="17">T05b</strain>
    </source>
</reference>
<dbReference type="EC" id="3.6.1.31" evidence="15"/>
<evidence type="ECO:0000256" key="13">
    <source>
        <dbReference type="ARBA" id="ARBA00023102"/>
    </source>
</evidence>
<comment type="caution">
    <text evidence="17">The sequence shown here is derived from an EMBL/GenBank/DDBJ whole genome shotgun (WGS) entry which is preliminary data.</text>
</comment>
<dbReference type="HAMAP" id="MF_01020">
    <property type="entry name" value="HisE"/>
    <property type="match status" value="1"/>
</dbReference>
<dbReference type="InterPro" id="IPR038019">
    <property type="entry name" value="PRib_AMP_CycHydrolase_sf"/>
</dbReference>
<protein>
    <recommendedName>
        <fullName evidence="15">Histidine biosynthesis bifunctional protein HisIE</fullName>
    </recommendedName>
    <domain>
        <recommendedName>
            <fullName evidence="15">Phosphoribosyl-AMP cyclohydrolase</fullName>
            <shortName evidence="15">PRA-CH</shortName>
            <ecNumber evidence="15">3.5.4.19</ecNumber>
        </recommendedName>
    </domain>
    <domain>
        <recommendedName>
            <fullName evidence="15">Phosphoribosyl-ATP pyrophosphatase</fullName>
            <shortName evidence="15">PRA-PH</shortName>
            <ecNumber evidence="15">3.6.1.31</ecNumber>
        </recommendedName>
    </domain>
</protein>
<dbReference type="GO" id="GO:0004636">
    <property type="term" value="F:phosphoribosyl-ATP diphosphatase activity"/>
    <property type="evidence" value="ECO:0007669"/>
    <property type="project" value="UniProtKB-EC"/>
</dbReference>
<name>A0ABS2WQY5_9BACT</name>
<organism evidence="17 18">
    <name type="scientific">Sulfurospirillum tamanense</name>
    <dbReference type="NCBI Taxonomy" id="2813362"/>
    <lineage>
        <taxon>Bacteria</taxon>
        <taxon>Pseudomonadati</taxon>
        <taxon>Campylobacterota</taxon>
        <taxon>Epsilonproteobacteria</taxon>
        <taxon>Campylobacterales</taxon>
        <taxon>Sulfurospirillaceae</taxon>
        <taxon>Sulfurospirillum</taxon>
    </lineage>
</organism>
<comment type="similarity">
    <text evidence="6 15">In the C-terminal section; belongs to the PRA-PH family.</text>
</comment>
<sequence>MEASFVVDWKKVDGLLPVVVQDTHSREVLMLAYMNEEAYTLTCKEGYAHYFSRTKQRLWKKGESSGHVQKIDAIFLDCDNDTLLLHVTQTGLACHTGRPSCFFNRVDTGEVLGHVDADTVAMYGVVDHLYHVINERKLANPETSYVAKLYTKGENTLLKKVAEEAAEFCFAIKDNNIQEAIYEAADLLFHTLVALGYRDIHPDRVKQELARRFGLSGIEEKNARDHGNS</sequence>
<comment type="similarity">
    <text evidence="7 15">In the N-terminal section; belongs to the PRA-CH family.</text>
</comment>
<feature type="region of interest" description="Phosphoribosyl-ATP pyrophosphohydrolase" evidence="15">
    <location>
        <begin position="126"/>
        <end position="229"/>
    </location>
</feature>
<evidence type="ECO:0000256" key="8">
    <source>
        <dbReference type="ARBA" id="ARBA00022490"/>
    </source>
</evidence>
<evidence type="ECO:0000256" key="2">
    <source>
        <dbReference type="ARBA" id="ARBA00001460"/>
    </source>
</evidence>
<evidence type="ECO:0000256" key="15">
    <source>
        <dbReference type="HAMAP-Rule" id="MF_01019"/>
    </source>
</evidence>
<dbReference type="EMBL" id="JAFHKK010000006">
    <property type="protein sequence ID" value="MBN2963992.1"/>
    <property type="molecule type" value="Genomic_DNA"/>
</dbReference>
<dbReference type="PANTHER" id="PTHR42945">
    <property type="entry name" value="HISTIDINE BIOSYNTHESIS BIFUNCTIONAL PROTEIN"/>
    <property type="match status" value="1"/>
</dbReference>
<evidence type="ECO:0000256" key="10">
    <source>
        <dbReference type="ARBA" id="ARBA00022741"/>
    </source>
</evidence>
<keyword evidence="14 15" id="KW-0511">Multifunctional enzyme</keyword>
<comment type="catalytic activity">
    <reaction evidence="2 15">
        <text>1-(5-phospho-beta-D-ribosyl)-ATP + H2O = 1-(5-phospho-beta-D-ribosyl)-5'-AMP + diphosphate + H(+)</text>
        <dbReference type="Rhea" id="RHEA:22828"/>
        <dbReference type="ChEBI" id="CHEBI:15377"/>
        <dbReference type="ChEBI" id="CHEBI:15378"/>
        <dbReference type="ChEBI" id="CHEBI:33019"/>
        <dbReference type="ChEBI" id="CHEBI:59457"/>
        <dbReference type="ChEBI" id="CHEBI:73183"/>
        <dbReference type="EC" id="3.6.1.31"/>
    </reaction>
</comment>
<evidence type="ECO:0000256" key="7">
    <source>
        <dbReference type="ARBA" id="ARBA00008299"/>
    </source>
</evidence>
<evidence type="ECO:0000313" key="18">
    <source>
        <dbReference type="Proteomes" id="UP000703590"/>
    </source>
</evidence>
<evidence type="ECO:0000313" key="17">
    <source>
        <dbReference type="EMBL" id="MBN2963992.1"/>
    </source>
</evidence>